<dbReference type="RefSeq" id="WP_188826908.1">
    <property type="nucleotide sequence ID" value="NZ_BMMW01000001.1"/>
</dbReference>
<evidence type="ECO:0000313" key="9">
    <source>
        <dbReference type="Proteomes" id="UP000612956"/>
    </source>
</evidence>
<evidence type="ECO:0000256" key="2">
    <source>
        <dbReference type="ARBA" id="ARBA00010790"/>
    </source>
</evidence>
<dbReference type="SUPFAM" id="SSF54373">
    <property type="entry name" value="FAD-linked reductases, C-terminal domain"/>
    <property type="match status" value="1"/>
</dbReference>
<accession>A0A917Q7Y2</accession>
<dbReference type="SUPFAM" id="SSF51905">
    <property type="entry name" value="FAD/NAD(P)-binding domain"/>
    <property type="match status" value="1"/>
</dbReference>
<sequence>MSADYVIVGSGSAGAVIANRLSADPATTVVVLEAGPADDDKFAHIPAAFSKLFRSERDWDYLTTPQPALADREIYWPRGKTFGGSSSMNAMMWVRGFKADYDEWGLLAGDEWNFAAAVEQFRKIENVQDAQFPDEGAKGPQHVQRQRSPRASTHAYLEAARQAGYELEAPNRPAPEGFSQTMVTQRDGSRWSTADAYLRPAMKRRNLTVKAEALATRVIFDGDKAVGVEFTHKGKTEIITAKREVILSGGAINSAQLLQLSGIGDREALAEHGIDTIVHAPEVGANLQDHLIAALGYGVDGDSLYAAEKPLELLNYLIRHRGMLTSNVGEAYGFIRSNPELEHPDLELIYAPAPFYNEGLVEAEGHGVVLGAILLRPRSRGLIKLASADPTAKPVIDPRYLADPADREALEAGLRVCANLAGQPALKAALGDLIYPPNSPAELEETIALTIEKFSHTLYHPVGTCRMGTDAASVVKPDLKVRGVQGLRVADASVMPLIIRGHTNAPAIFIGEQAAKFILAESEPEEAQEAEEAQDA</sequence>
<dbReference type="GO" id="GO:0016614">
    <property type="term" value="F:oxidoreductase activity, acting on CH-OH group of donors"/>
    <property type="evidence" value="ECO:0007669"/>
    <property type="project" value="InterPro"/>
</dbReference>
<feature type="active site" description="Proton donor" evidence="5">
    <location>
        <position position="460"/>
    </location>
</feature>
<reference evidence="8" key="1">
    <citation type="journal article" date="2014" name="Int. J. Syst. Evol. Microbiol.">
        <title>Complete genome sequence of Corynebacterium casei LMG S-19264T (=DSM 44701T), isolated from a smear-ripened cheese.</title>
        <authorList>
            <consortium name="US DOE Joint Genome Institute (JGI-PGF)"/>
            <person name="Walter F."/>
            <person name="Albersmeier A."/>
            <person name="Kalinowski J."/>
            <person name="Ruckert C."/>
        </authorList>
    </citation>
    <scope>NUCLEOTIDE SEQUENCE</scope>
    <source>
        <strain evidence="8">CGMCC 4.7278</strain>
    </source>
</reference>
<dbReference type="PIRSF" id="PIRSF000137">
    <property type="entry name" value="Alcohol_oxidase"/>
    <property type="match status" value="1"/>
</dbReference>
<dbReference type="EMBL" id="BMMW01000001">
    <property type="protein sequence ID" value="GGK34960.1"/>
    <property type="molecule type" value="Genomic_DNA"/>
</dbReference>
<keyword evidence="9" id="KW-1185">Reference proteome</keyword>
<feature type="domain" description="Glucose-methanol-choline oxidoreductase C-terminal" evidence="7">
    <location>
        <begin position="377"/>
        <end position="511"/>
    </location>
</feature>
<evidence type="ECO:0000256" key="5">
    <source>
        <dbReference type="PIRSR" id="PIRSR000137-1"/>
    </source>
</evidence>
<dbReference type="GO" id="GO:0050660">
    <property type="term" value="F:flavin adenine dinucleotide binding"/>
    <property type="evidence" value="ECO:0007669"/>
    <property type="project" value="InterPro"/>
</dbReference>
<dbReference type="InterPro" id="IPR036188">
    <property type="entry name" value="FAD/NAD-bd_sf"/>
</dbReference>
<dbReference type="Pfam" id="PF05199">
    <property type="entry name" value="GMC_oxred_C"/>
    <property type="match status" value="1"/>
</dbReference>
<evidence type="ECO:0000259" key="6">
    <source>
        <dbReference type="Pfam" id="PF00732"/>
    </source>
</evidence>
<comment type="caution">
    <text evidence="8">The sequence shown here is derived from an EMBL/GenBank/DDBJ whole genome shotgun (WGS) entry which is preliminary data.</text>
</comment>
<dbReference type="InterPro" id="IPR000172">
    <property type="entry name" value="GMC_OxRdtase_N"/>
</dbReference>
<evidence type="ECO:0000256" key="1">
    <source>
        <dbReference type="ARBA" id="ARBA00001974"/>
    </source>
</evidence>
<dbReference type="InterPro" id="IPR012132">
    <property type="entry name" value="GMC_OxRdtase"/>
</dbReference>
<evidence type="ECO:0000259" key="7">
    <source>
        <dbReference type="Pfam" id="PF05199"/>
    </source>
</evidence>
<dbReference type="AlphaFoldDB" id="A0A917Q7Y2"/>
<dbReference type="PANTHER" id="PTHR11552:SF147">
    <property type="entry name" value="CHOLINE DEHYDROGENASE, MITOCHONDRIAL"/>
    <property type="match status" value="1"/>
</dbReference>
<proteinExistence type="inferred from homology"/>
<name>A0A917Q7Y2_9NOCA</name>
<evidence type="ECO:0000256" key="4">
    <source>
        <dbReference type="ARBA" id="ARBA00022827"/>
    </source>
</evidence>
<dbReference type="Proteomes" id="UP000612956">
    <property type="component" value="Unassembled WGS sequence"/>
</dbReference>
<feature type="active site" description="Proton acceptor" evidence="5">
    <location>
        <position position="502"/>
    </location>
</feature>
<dbReference type="Pfam" id="PF00732">
    <property type="entry name" value="GMC_oxred_N"/>
    <property type="match status" value="1"/>
</dbReference>
<keyword evidence="4" id="KW-0274">FAD</keyword>
<comment type="cofactor">
    <cofactor evidence="1">
        <name>FAD</name>
        <dbReference type="ChEBI" id="CHEBI:57692"/>
    </cofactor>
</comment>
<gene>
    <name evidence="8" type="ORF">GCM10011591_03250</name>
</gene>
<feature type="domain" description="Glucose-methanol-choline oxidoreductase N-terminal" evidence="6">
    <location>
        <begin position="4"/>
        <end position="291"/>
    </location>
</feature>
<dbReference type="Gene3D" id="3.50.50.60">
    <property type="entry name" value="FAD/NAD(P)-binding domain"/>
    <property type="match status" value="1"/>
</dbReference>
<evidence type="ECO:0000313" key="8">
    <source>
        <dbReference type="EMBL" id="GGK34960.1"/>
    </source>
</evidence>
<dbReference type="Gene3D" id="3.30.560.10">
    <property type="entry name" value="Glucose Oxidase, domain 3"/>
    <property type="match status" value="1"/>
</dbReference>
<reference evidence="8" key="2">
    <citation type="submission" date="2020-09" db="EMBL/GenBank/DDBJ databases">
        <authorList>
            <person name="Sun Q."/>
            <person name="Zhou Y."/>
        </authorList>
    </citation>
    <scope>NUCLEOTIDE SEQUENCE</scope>
    <source>
        <strain evidence="8">CGMCC 4.7278</strain>
    </source>
</reference>
<evidence type="ECO:0000256" key="3">
    <source>
        <dbReference type="ARBA" id="ARBA00022630"/>
    </source>
</evidence>
<organism evidence="8 9">
    <name type="scientific">Nocardia camponoti</name>
    <dbReference type="NCBI Taxonomy" id="1616106"/>
    <lineage>
        <taxon>Bacteria</taxon>
        <taxon>Bacillati</taxon>
        <taxon>Actinomycetota</taxon>
        <taxon>Actinomycetes</taxon>
        <taxon>Mycobacteriales</taxon>
        <taxon>Nocardiaceae</taxon>
        <taxon>Nocardia</taxon>
    </lineage>
</organism>
<dbReference type="InterPro" id="IPR007867">
    <property type="entry name" value="GMC_OxRtase_C"/>
</dbReference>
<dbReference type="PANTHER" id="PTHR11552">
    <property type="entry name" value="GLUCOSE-METHANOL-CHOLINE GMC OXIDOREDUCTASE"/>
    <property type="match status" value="1"/>
</dbReference>
<keyword evidence="3" id="KW-0285">Flavoprotein</keyword>
<comment type="similarity">
    <text evidence="2">Belongs to the GMC oxidoreductase family.</text>
</comment>
<protein>
    <submittedName>
        <fullName evidence="8">GMC-type oxidoreductase</fullName>
    </submittedName>
</protein>